<dbReference type="EMBL" id="MPNT01000032">
    <property type="protein sequence ID" value="OJZ68910.1"/>
    <property type="molecule type" value="Genomic_DNA"/>
</dbReference>
<evidence type="ECO:0000256" key="2">
    <source>
        <dbReference type="ARBA" id="ARBA00023125"/>
    </source>
</evidence>
<keyword evidence="7" id="KW-1185">Reference proteome</keyword>
<name>A0A1Q4HN06_9MYCO</name>
<sequence length="186" mass="20288">MAHDGVVRIRSDALRNRELILEVAHDAFAESGTTSMNEIAKRAGVGAGTLYRHFPTREALILAVYRHDVERLVSSVPRLLRAHPPLDALRAWFLKLAEYIRLKHGLGEALDSAAAQEVISQTYAPVVAAVGELLDACAAEGSLRSGLDPADVVLLMSFLWRVGEGAEGKRQAKRIMELAIDGLRGR</sequence>
<dbReference type="InterPro" id="IPR036271">
    <property type="entry name" value="Tet_transcr_reg_TetR-rel_C_sf"/>
</dbReference>
<dbReference type="PANTHER" id="PTHR30055">
    <property type="entry name" value="HTH-TYPE TRANSCRIPTIONAL REGULATOR RUTR"/>
    <property type="match status" value="1"/>
</dbReference>
<dbReference type="OrthoDB" id="9795011at2"/>
<dbReference type="Gene3D" id="1.10.357.10">
    <property type="entry name" value="Tetracycline Repressor, domain 2"/>
    <property type="match status" value="1"/>
</dbReference>
<evidence type="ECO:0000259" key="5">
    <source>
        <dbReference type="PROSITE" id="PS50977"/>
    </source>
</evidence>
<dbReference type="Proteomes" id="UP000186438">
    <property type="component" value="Unassembled WGS sequence"/>
</dbReference>
<dbReference type="InterPro" id="IPR050109">
    <property type="entry name" value="HTH-type_TetR-like_transc_reg"/>
</dbReference>
<dbReference type="InterPro" id="IPR001647">
    <property type="entry name" value="HTH_TetR"/>
</dbReference>
<organism evidence="6 7">
    <name type="scientific">Mycobacterium paraffinicum</name>
    <dbReference type="NCBI Taxonomy" id="53378"/>
    <lineage>
        <taxon>Bacteria</taxon>
        <taxon>Bacillati</taxon>
        <taxon>Actinomycetota</taxon>
        <taxon>Actinomycetes</taxon>
        <taxon>Mycobacteriales</taxon>
        <taxon>Mycobacteriaceae</taxon>
        <taxon>Mycobacterium</taxon>
    </lineage>
</organism>
<dbReference type="Pfam" id="PF21597">
    <property type="entry name" value="TetR_C_43"/>
    <property type="match status" value="1"/>
</dbReference>
<dbReference type="SUPFAM" id="SSF46689">
    <property type="entry name" value="Homeodomain-like"/>
    <property type="match status" value="1"/>
</dbReference>
<dbReference type="RefSeq" id="WP_073879209.1">
    <property type="nucleotide sequence ID" value="NZ_MPNT01000032.1"/>
</dbReference>
<proteinExistence type="predicted"/>
<evidence type="ECO:0000256" key="1">
    <source>
        <dbReference type="ARBA" id="ARBA00023015"/>
    </source>
</evidence>
<feature type="DNA-binding region" description="H-T-H motif" evidence="4">
    <location>
        <begin position="35"/>
        <end position="54"/>
    </location>
</feature>
<dbReference type="AlphaFoldDB" id="A0A1Q4HN06"/>
<evidence type="ECO:0000313" key="7">
    <source>
        <dbReference type="Proteomes" id="UP000186438"/>
    </source>
</evidence>
<reference evidence="6 7" key="1">
    <citation type="submission" date="2016-11" db="EMBL/GenBank/DDBJ databases">
        <title>Genome sequences of unsequenced Mycobacteria.</title>
        <authorList>
            <person name="Greninger A.L."/>
            <person name="Fang F."/>
            <person name="Jerome K.R."/>
        </authorList>
    </citation>
    <scope>NUCLEOTIDE SEQUENCE [LARGE SCALE GENOMIC DNA]</scope>
    <source>
        <strain evidence="6 7">M11</strain>
    </source>
</reference>
<dbReference type="Pfam" id="PF00440">
    <property type="entry name" value="TetR_N"/>
    <property type="match status" value="1"/>
</dbReference>
<evidence type="ECO:0000256" key="4">
    <source>
        <dbReference type="PROSITE-ProRule" id="PRU00335"/>
    </source>
</evidence>
<comment type="caution">
    <text evidence="6">The sequence shown here is derived from an EMBL/GenBank/DDBJ whole genome shotgun (WGS) entry which is preliminary data.</text>
</comment>
<accession>A0A1Q4HN06</accession>
<gene>
    <name evidence="6" type="ORF">BRW65_24505</name>
</gene>
<dbReference type="GO" id="GO:0003700">
    <property type="term" value="F:DNA-binding transcription factor activity"/>
    <property type="evidence" value="ECO:0007669"/>
    <property type="project" value="TreeGrafter"/>
</dbReference>
<feature type="domain" description="HTH tetR-type" evidence="5">
    <location>
        <begin position="14"/>
        <end position="72"/>
    </location>
</feature>
<evidence type="ECO:0000313" key="6">
    <source>
        <dbReference type="EMBL" id="OJZ68910.1"/>
    </source>
</evidence>
<keyword evidence="2 4" id="KW-0238">DNA-binding</keyword>
<dbReference type="PROSITE" id="PS50977">
    <property type="entry name" value="HTH_TETR_2"/>
    <property type="match status" value="1"/>
</dbReference>
<evidence type="ECO:0000256" key="3">
    <source>
        <dbReference type="ARBA" id="ARBA00023163"/>
    </source>
</evidence>
<dbReference type="GO" id="GO:0000976">
    <property type="term" value="F:transcription cis-regulatory region binding"/>
    <property type="evidence" value="ECO:0007669"/>
    <property type="project" value="TreeGrafter"/>
</dbReference>
<keyword evidence="3" id="KW-0804">Transcription</keyword>
<dbReference type="InterPro" id="IPR049445">
    <property type="entry name" value="TetR_SbtR-like_C"/>
</dbReference>
<dbReference type="InterPro" id="IPR009057">
    <property type="entry name" value="Homeodomain-like_sf"/>
</dbReference>
<dbReference type="PANTHER" id="PTHR30055:SF234">
    <property type="entry name" value="HTH-TYPE TRANSCRIPTIONAL REGULATOR BETI"/>
    <property type="match status" value="1"/>
</dbReference>
<protein>
    <submittedName>
        <fullName evidence="6">TetR family transcriptional regulator</fullName>
    </submittedName>
</protein>
<dbReference type="STRING" id="53378.BRW65_24505"/>
<keyword evidence="1" id="KW-0805">Transcription regulation</keyword>
<dbReference type="SUPFAM" id="SSF48498">
    <property type="entry name" value="Tetracyclin repressor-like, C-terminal domain"/>
    <property type="match status" value="1"/>
</dbReference>